<feature type="non-terminal residue" evidence="7">
    <location>
        <position position="210"/>
    </location>
</feature>
<gene>
    <name evidence="7" type="ORF">AGLY_007590</name>
</gene>
<feature type="domain" description="THAP-type" evidence="6">
    <location>
        <begin position="1"/>
        <end position="108"/>
    </location>
</feature>
<evidence type="ECO:0000313" key="7">
    <source>
        <dbReference type="EMBL" id="KAE9535689.1"/>
    </source>
</evidence>
<dbReference type="OrthoDB" id="7331812at2759"/>
<dbReference type="GO" id="GO:0003677">
    <property type="term" value="F:DNA binding"/>
    <property type="evidence" value="ECO:0007669"/>
    <property type="project" value="UniProtKB-UniRule"/>
</dbReference>
<organism evidence="7 8">
    <name type="scientific">Aphis glycines</name>
    <name type="common">Soybean aphid</name>
    <dbReference type="NCBI Taxonomy" id="307491"/>
    <lineage>
        <taxon>Eukaryota</taxon>
        <taxon>Metazoa</taxon>
        <taxon>Ecdysozoa</taxon>
        <taxon>Arthropoda</taxon>
        <taxon>Hexapoda</taxon>
        <taxon>Insecta</taxon>
        <taxon>Pterygota</taxon>
        <taxon>Neoptera</taxon>
        <taxon>Paraneoptera</taxon>
        <taxon>Hemiptera</taxon>
        <taxon>Sternorrhyncha</taxon>
        <taxon>Aphidomorpha</taxon>
        <taxon>Aphidoidea</taxon>
        <taxon>Aphididae</taxon>
        <taxon>Aphidini</taxon>
        <taxon>Aphis</taxon>
        <taxon>Aphis</taxon>
    </lineage>
</organism>
<evidence type="ECO:0000259" key="6">
    <source>
        <dbReference type="PROSITE" id="PS50950"/>
    </source>
</evidence>
<dbReference type="Proteomes" id="UP000475862">
    <property type="component" value="Unassembled WGS sequence"/>
</dbReference>
<evidence type="ECO:0000256" key="1">
    <source>
        <dbReference type="ARBA" id="ARBA00022723"/>
    </source>
</evidence>
<evidence type="ECO:0000256" key="4">
    <source>
        <dbReference type="ARBA" id="ARBA00023125"/>
    </source>
</evidence>
<comment type="caution">
    <text evidence="7">The sequence shown here is derived from an EMBL/GenBank/DDBJ whole genome shotgun (WGS) entry which is preliminary data.</text>
</comment>
<accession>A0A6G0TMI2</accession>
<keyword evidence="1" id="KW-0479">Metal-binding</keyword>
<keyword evidence="4 5" id="KW-0238">DNA-binding</keyword>
<proteinExistence type="predicted"/>
<evidence type="ECO:0000313" key="8">
    <source>
        <dbReference type="Proteomes" id="UP000475862"/>
    </source>
</evidence>
<dbReference type="InterPro" id="IPR006612">
    <property type="entry name" value="THAP_Znf"/>
</dbReference>
<dbReference type="AlphaFoldDB" id="A0A6G0TMI2"/>
<keyword evidence="3" id="KW-0862">Zinc</keyword>
<reference evidence="7 8" key="1">
    <citation type="submission" date="2019-08" db="EMBL/GenBank/DDBJ databases">
        <title>The genome of the soybean aphid Biotype 1, its phylome, world population structure and adaptation to the North American continent.</title>
        <authorList>
            <person name="Giordano R."/>
            <person name="Donthu R.K."/>
            <person name="Hernandez A.G."/>
            <person name="Wright C.L."/>
            <person name="Zimin A.V."/>
        </authorList>
    </citation>
    <scope>NUCLEOTIDE SEQUENCE [LARGE SCALE GENOMIC DNA]</scope>
    <source>
        <tissue evidence="7">Whole aphids</tissue>
    </source>
</reference>
<keyword evidence="2 5" id="KW-0863">Zinc-finger</keyword>
<name>A0A6G0TMI2_APHGL</name>
<keyword evidence="8" id="KW-1185">Reference proteome</keyword>
<evidence type="ECO:0000256" key="3">
    <source>
        <dbReference type="ARBA" id="ARBA00022833"/>
    </source>
</evidence>
<evidence type="ECO:0000256" key="5">
    <source>
        <dbReference type="PROSITE-ProRule" id="PRU00309"/>
    </source>
</evidence>
<dbReference type="SUPFAM" id="SSF57716">
    <property type="entry name" value="Glucocorticoid receptor-like (DNA-binding domain)"/>
    <property type="match status" value="1"/>
</dbReference>
<evidence type="ECO:0000256" key="2">
    <source>
        <dbReference type="ARBA" id="ARBA00022771"/>
    </source>
</evidence>
<dbReference type="GO" id="GO:0008270">
    <property type="term" value="F:zinc ion binding"/>
    <property type="evidence" value="ECO:0007669"/>
    <property type="project" value="UniProtKB-KW"/>
</dbReference>
<dbReference type="Pfam" id="PF05485">
    <property type="entry name" value="THAP"/>
    <property type="match status" value="1"/>
</dbReference>
<dbReference type="PROSITE" id="PS50950">
    <property type="entry name" value="ZF_THAP"/>
    <property type="match status" value="1"/>
</dbReference>
<protein>
    <recommendedName>
        <fullName evidence="6">THAP-type domain-containing protein</fullName>
    </recommendedName>
</protein>
<dbReference type="EMBL" id="VYZN01000025">
    <property type="protein sequence ID" value="KAE9535689.1"/>
    <property type="molecule type" value="Genomic_DNA"/>
</dbReference>
<sequence>MPVCVVKNCTSGSRTSKIAEIKPILHRFPKEEYLQELWIELSVMSEKIEISSVYNYFNLPKMYVNVIARVCSLHFNSPDYEKPLIQRMLEYSPKYQRKLKPNAVPSKNLPRIQKPTIKCKPVNTHIPHSTHDSLFQSSFQSSTAPKEKIDPFTSNNKNNCLNDLPDFGVQLLSETQDVGIQCEIGMVYPRLPVEKADVSTQCGDDLNEIE</sequence>